<gene>
    <name evidence="11" type="ORF">EYB31_19090</name>
</gene>
<evidence type="ECO:0000256" key="7">
    <source>
        <dbReference type="ARBA" id="ARBA00023163"/>
    </source>
</evidence>
<evidence type="ECO:0000256" key="5">
    <source>
        <dbReference type="ARBA" id="ARBA00023015"/>
    </source>
</evidence>
<keyword evidence="4" id="KW-0902">Two-component regulatory system</keyword>
<evidence type="ECO:0000256" key="1">
    <source>
        <dbReference type="ARBA" id="ARBA00004496"/>
    </source>
</evidence>
<dbReference type="Gene3D" id="3.40.50.2300">
    <property type="match status" value="1"/>
</dbReference>
<dbReference type="GO" id="GO:0005737">
    <property type="term" value="C:cytoplasm"/>
    <property type="evidence" value="ECO:0007669"/>
    <property type="project" value="UniProtKB-SubCell"/>
</dbReference>
<proteinExistence type="predicted"/>
<dbReference type="RefSeq" id="WP_165452489.1">
    <property type="nucleotide sequence ID" value="NZ_SIRE01000013.1"/>
</dbReference>
<dbReference type="SMART" id="SM00342">
    <property type="entry name" value="HTH_ARAC"/>
    <property type="match status" value="1"/>
</dbReference>
<dbReference type="InterPro" id="IPR018062">
    <property type="entry name" value="HTH_AraC-typ_CS"/>
</dbReference>
<dbReference type="InterPro" id="IPR011006">
    <property type="entry name" value="CheY-like_superfamily"/>
</dbReference>
<dbReference type="SMART" id="SM00448">
    <property type="entry name" value="REC"/>
    <property type="match status" value="1"/>
</dbReference>
<dbReference type="CDD" id="cd17536">
    <property type="entry name" value="REC_YesN-like"/>
    <property type="match status" value="1"/>
</dbReference>
<reference evidence="11 12" key="1">
    <citation type="submission" date="2019-02" db="EMBL/GenBank/DDBJ databases">
        <title>Paenibacillus sp. nov., isolated from surface-sterilized tissue of Thalictrum simplex L.</title>
        <authorList>
            <person name="Tuo L."/>
        </authorList>
    </citation>
    <scope>NUCLEOTIDE SEQUENCE [LARGE SCALE GENOMIC DNA]</scope>
    <source>
        <strain evidence="11 12">N2SHLJ1</strain>
    </source>
</reference>
<comment type="caution">
    <text evidence="11">The sequence shown here is derived from an EMBL/GenBank/DDBJ whole genome shotgun (WGS) entry which is preliminary data.</text>
</comment>
<protein>
    <submittedName>
        <fullName evidence="11">Response regulator</fullName>
    </submittedName>
</protein>
<dbReference type="InterPro" id="IPR009057">
    <property type="entry name" value="Homeodomain-like_sf"/>
</dbReference>
<dbReference type="Gene3D" id="1.10.10.60">
    <property type="entry name" value="Homeodomain-like"/>
    <property type="match status" value="2"/>
</dbReference>
<dbReference type="AlphaFoldDB" id="A0A4Q9DML9"/>
<dbReference type="InterPro" id="IPR018060">
    <property type="entry name" value="HTH_AraC"/>
</dbReference>
<dbReference type="GO" id="GO:0043565">
    <property type="term" value="F:sequence-specific DNA binding"/>
    <property type="evidence" value="ECO:0007669"/>
    <property type="project" value="InterPro"/>
</dbReference>
<keyword evidence="2" id="KW-0963">Cytoplasm</keyword>
<sequence>MWKIAIIDDDFNALKGMRNVIPWDELDAQCVGERMDGRKGLELIRSTKPDIVLTDIYMPVMNGLDMIEQLRQDHYPGQIIILSGYSDFDYARRALRLNVNDYLSKPVTIDDIRLVLEKAIQQLEEEELQKLEHGELQSKLMQYEPFAAKEWVKSLVLGSLQKEEIGEQSIPESKRFWRDKSHLVLGIELMPTERLLKATNTDRNLFRFAITNIIEELLQQDWPLSDCVQMHSTYLIVVLHTDPGSDVHTVMEKTRKLSGHIQQCIGHFLRLDVCIGIGSLKTAIEHIFESTEEAYQEVCLQRSGNDAGRGNSFDPEWGKLTVRSANFFWRLADALRMQQEEKAFACIREHMAQLKQLAEPLSPAQLRILAREVWAIITYALYDSEVTVEPFEQRPDHMDAFNTITETGQLEQWLLQELTVIFAQTHRRLKDNFKHKQAVEFMIHYIHENYADDITLDELSAKVFISRYYLNQLFKKATGLTFTNYLIKVRMEKAKKLLAEGNHLIYEVAEMVGYKNVPYFSSLFKKLNGLNPSDILKC</sequence>
<evidence type="ECO:0000313" key="11">
    <source>
        <dbReference type="EMBL" id="TBL76537.1"/>
    </source>
</evidence>
<evidence type="ECO:0000256" key="6">
    <source>
        <dbReference type="ARBA" id="ARBA00023125"/>
    </source>
</evidence>
<dbReference type="GO" id="GO:0000160">
    <property type="term" value="P:phosphorelay signal transduction system"/>
    <property type="evidence" value="ECO:0007669"/>
    <property type="project" value="UniProtKB-KW"/>
</dbReference>
<dbReference type="EMBL" id="SIRE01000013">
    <property type="protein sequence ID" value="TBL76537.1"/>
    <property type="molecule type" value="Genomic_DNA"/>
</dbReference>
<evidence type="ECO:0000313" key="12">
    <source>
        <dbReference type="Proteomes" id="UP000293142"/>
    </source>
</evidence>
<accession>A0A4Q9DML9</accession>
<dbReference type="GO" id="GO:0003700">
    <property type="term" value="F:DNA-binding transcription factor activity"/>
    <property type="evidence" value="ECO:0007669"/>
    <property type="project" value="InterPro"/>
</dbReference>
<dbReference type="SUPFAM" id="SSF52172">
    <property type="entry name" value="CheY-like"/>
    <property type="match status" value="1"/>
</dbReference>
<dbReference type="InterPro" id="IPR001789">
    <property type="entry name" value="Sig_transdc_resp-reg_receiver"/>
</dbReference>
<dbReference type="PANTHER" id="PTHR42713:SF3">
    <property type="entry name" value="TRANSCRIPTIONAL REGULATORY PROTEIN HPTR"/>
    <property type="match status" value="1"/>
</dbReference>
<keyword evidence="3 8" id="KW-0597">Phosphoprotein</keyword>
<evidence type="ECO:0000256" key="4">
    <source>
        <dbReference type="ARBA" id="ARBA00023012"/>
    </source>
</evidence>
<dbReference type="InterPro" id="IPR051552">
    <property type="entry name" value="HptR"/>
</dbReference>
<keyword evidence="6" id="KW-0238">DNA-binding</keyword>
<feature type="domain" description="HTH araC/xylS-type" evidence="9">
    <location>
        <begin position="440"/>
        <end position="538"/>
    </location>
</feature>
<dbReference type="Proteomes" id="UP000293142">
    <property type="component" value="Unassembled WGS sequence"/>
</dbReference>
<dbReference type="SUPFAM" id="SSF46689">
    <property type="entry name" value="Homeodomain-like"/>
    <property type="match status" value="2"/>
</dbReference>
<evidence type="ECO:0000256" key="2">
    <source>
        <dbReference type="ARBA" id="ARBA00022490"/>
    </source>
</evidence>
<dbReference type="PANTHER" id="PTHR42713">
    <property type="entry name" value="HISTIDINE KINASE-RELATED"/>
    <property type="match status" value="1"/>
</dbReference>
<evidence type="ECO:0000259" key="10">
    <source>
        <dbReference type="PROSITE" id="PS50110"/>
    </source>
</evidence>
<evidence type="ECO:0000256" key="8">
    <source>
        <dbReference type="PROSITE-ProRule" id="PRU00169"/>
    </source>
</evidence>
<dbReference type="Pfam" id="PF00072">
    <property type="entry name" value="Response_reg"/>
    <property type="match status" value="1"/>
</dbReference>
<evidence type="ECO:0000256" key="3">
    <source>
        <dbReference type="ARBA" id="ARBA00022553"/>
    </source>
</evidence>
<feature type="domain" description="Response regulatory" evidence="10">
    <location>
        <begin position="3"/>
        <end position="120"/>
    </location>
</feature>
<comment type="subcellular location">
    <subcellularLocation>
        <location evidence="1">Cytoplasm</location>
    </subcellularLocation>
</comment>
<dbReference type="PROSITE" id="PS01124">
    <property type="entry name" value="HTH_ARAC_FAMILY_2"/>
    <property type="match status" value="1"/>
</dbReference>
<organism evidence="11 12">
    <name type="scientific">Paenibacillus thalictri</name>
    <dbReference type="NCBI Taxonomy" id="2527873"/>
    <lineage>
        <taxon>Bacteria</taxon>
        <taxon>Bacillati</taxon>
        <taxon>Bacillota</taxon>
        <taxon>Bacilli</taxon>
        <taxon>Bacillales</taxon>
        <taxon>Paenibacillaceae</taxon>
        <taxon>Paenibacillus</taxon>
    </lineage>
</organism>
<keyword evidence="7" id="KW-0804">Transcription</keyword>
<feature type="modified residue" description="4-aspartylphosphate" evidence="8">
    <location>
        <position position="55"/>
    </location>
</feature>
<keyword evidence="5" id="KW-0805">Transcription regulation</keyword>
<name>A0A4Q9DML9_9BACL</name>
<dbReference type="Pfam" id="PF12833">
    <property type="entry name" value="HTH_18"/>
    <property type="match status" value="1"/>
</dbReference>
<evidence type="ECO:0000259" key="9">
    <source>
        <dbReference type="PROSITE" id="PS01124"/>
    </source>
</evidence>
<dbReference type="PROSITE" id="PS50110">
    <property type="entry name" value="RESPONSE_REGULATORY"/>
    <property type="match status" value="1"/>
</dbReference>
<keyword evidence="12" id="KW-1185">Reference proteome</keyword>
<dbReference type="PROSITE" id="PS00041">
    <property type="entry name" value="HTH_ARAC_FAMILY_1"/>
    <property type="match status" value="1"/>
</dbReference>